<dbReference type="GO" id="GO:0005576">
    <property type="term" value="C:extracellular region"/>
    <property type="evidence" value="ECO:0007669"/>
    <property type="project" value="InterPro"/>
</dbReference>
<evidence type="ECO:0000313" key="2">
    <source>
        <dbReference type="EMBL" id="OJG41179.1"/>
    </source>
</evidence>
<organism evidence="2 3">
    <name type="scientific">Enterococcus hermanniensis</name>
    <dbReference type="NCBI Taxonomy" id="249189"/>
    <lineage>
        <taxon>Bacteria</taxon>
        <taxon>Bacillati</taxon>
        <taxon>Bacillota</taxon>
        <taxon>Bacilli</taxon>
        <taxon>Lactobacillales</taxon>
        <taxon>Enterococcaceae</taxon>
        <taxon>Enterococcus</taxon>
    </lineage>
</organism>
<accession>A0A1L8TA19</accession>
<keyword evidence="3" id="KW-1185">Reference proteome</keyword>
<name>A0A1L8TA19_9ENTE</name>
<gene>
    <name evidence="2" type="ORF">RV04_GL001214</name>
</gene>
<dbReference type="Gene3D" id="3.90.176.10">
    <property type="entry name" value="Toxin ADP-ribosyltransferase, Chain A, domain 1"/>
    <property type="match status" value="1"/>
</dbReference>
<reference evidence="2 3" key="1">
    <citation type="submission" date="2014-12" db="EMBL/GenBank/DDBJ databases">
        <title>Draft genome sequences of 29 type strains of Enterococci.</title>
        <authorList>
            <person name="Zhong Z."/>
            <person name="Sun Z."/>
            <person name="Liu W."/>
            <person name="Zhang W."/>
            <person name="Zhang H."/>
        </authorList>
    </citation>
    <scope>NUCLEOTIDE SEQUENCE [LARGE SCALE GENOMIC DNA]</scope>
    <source>
        <strain evidence="2 3">DSM 17122</strain>
    </source>
</reference>
<sequence>MLIILDNLIFAAMHKKPYGKRYDPCDQSKYKHFTSIDMAIKWARKYYSDWSRKYEDIYGPGNTNDLINYMENFWTHDPIRNYCGYGSLKLNGYLRKTSRIFIDQSNYNDALVTLLLFAPRIPENVVVYRYVPDIVIKAVLKENKAGRHYSDNGFMSCSLLFDPKDKEFFNYENVLELHVDKHTVGAYVNLIQGCERYEYELLILRNAQMFLIDYPYERENRMVYPMRLRNITDSISPFFS</sequence>
<dbReference type="OrthoDB" id="2327579at2"/>
<feature type="domain" description="ADP ribosyltransferase" evidence="1">
    <location>
        <begin position="41"/>
        <end position="209"/>
    </location>
</feature>
<dbReference type="Pfam" id="PF03496">
    <property type="entry name" value="ADPrib_exo_Tox"/>
    <property type="match status" value="1"/>
</dbReference>
<dbReference type="InterPro" id="IPR003540">
    <property type="entry name" value="ADP-ribosyltransferase"/>
</dbReference>
<dbReference type="RefSeq" id="WP_084405669.1">
    <property type="nucleotide sequence ID" value="NZ_JBHSHK010000016.1"/>
</dbReference>
<evidence type="ECO:0000259" key="1">
    <source>
        <dbReference type="Pfam" id="PF03496"/>
    </source>
</evidence>
<proteinExistence type="predicted"/>
<dbReference type="AlphaFoldDB" id="A0A1L8TA19"/>
<dbReference type="STRING" id="249189.RV04_GL001214"/>
<dbReference type="SUPFAM" id="SSF56399">
    <property type="entry name" value="ADP-ribosylation"/>
    <property type="match status" value="1"/>
</dbReference>
<dbReference type="Proteomes" id="UP000182077">
    <property type="component" value="Unassembled WGS sequence"/>
</dbReference>
<protein>
    <recommendedName>
        <fullName evidence="1">ADP ribosyltransferase domain-containing protein</fullName>
    </recommendedName>
</protein>
<evidence type="ECO:0000313" key="3">
    <source>
        <dbReference type="Proteomes" id="UP000182077"/>
    </source>
</evidence>
<dbReference type="EMBL" id="JXKQ01000025">
    <property type="protein sequence ID" value="OJG41179.1"/>
    <property type="molecule type" value="Genomic_DNA"/>
</dbReference>
<dbReference type="PROSITE" id="PS51996">
    <property type="entry name" value="TR_MART"/>
    <property type="match status" value="1"/>
</dbReference>
<comment type="caution">
    <text evidence="2">The sequence shown here is derived from an EMBL/GenBank/DDBJ whole genome shotgun (WGS) entry which is preliminary data.</text>
</comment>